<feature type="region of interest" description="Disordered" evidence="2">
    <location>
        <begin position="1"/>
        <end position="70"/>
    </location>
</feature>
<keyword evidence="1" id="KW-0175">Coiled coil</keyword>
<evidence type="ECO:0000256" key="1">
    <source>
        <dbReference type="SAM" id="Coils"/>
    </source>
</evidence>
<dbReference type="Proteomes" id="UP001305779">
    <property type="component" value="Unassembled WGS sequence"/>
</dbReference>
<feature type="compositionally biased region" description="Polar residues" evidence="2">
    <location>
        <begin position="104"/>
        <end position="117"/>
    </location>
</feature>
<accession>A0ABR0F4K8</accession>
<reference evidence="3 4" key="1">
    <citation type="journal article" date="2023" name="G3 (Bethesda)">
        <title>A chromosome-level genome assembly of Zasmidium syzygii isolated from banana leaves.</title>
        <authorList>
            <person name="van Westerhoven A.C."/>
            <person name="Mehrabi R."/>
            <person name="Talebi R."/>
            <person name="Steentjes M.B.F."/>
            <person name="Corcolon B."/>
            <person name="Chong P.A."/>
            <person name="Kema G.H.J."/>
            <person name="Seidl M.F."/>
        </authorList>
    </citation>
    <scope>NUCLEOTIDE SEQUENCE [LARGE SCALE GENOMIC DNA]</scope>
    <source>
        <strain evidence="3 4">P124</strain>
    </source>
</reference>
<protein>
    <submittedName>
        <fullName evidence="3">Uncharacterized protein</fullName>
    </submittedName>
</protein>
<name>A0ABR0F4K8_ZASCE</name>
<feature type="compositionally biased region" description="Low complexity" evidence="2">
    <location>
        <begin position="1"/>
        <end position="23"/>
    </location>
</feature>
<keyword evidence="4" id="KW-1185">Reference proteome</keyword>
<evidence type="ECO:0000256" key="2">
    <source>
        <dbReference type="SAM" id="MobiDB-lite"/>
    </source>
</evidence>
<dbReference type="EMBL" id="JAXOVC010000001">
    <property type="protein sequence ID" value="KAK4508245.1"/>
    <property type="molecule type" value="Genomic_DNA"/>
</dbReference>
<sequence length="491" mass="54716">MSSSKSWFASVSSSKGRLLSSSSHELPRWRTPSPTAASMIPPPIVQSVHQPTANPAAESAIIEKPSPFEDRQHELEADLQFLLDAQVEGLTRGLEGGGLDDRSSTGSTTPTVQSVRSESTRRQRRPVRKQLGLRSARKGIYNSIIALSALKDDELRDIDDQIEEHENTLEQIESWEQKRDGLKEASAKVDSSEQTVRVQRLRQEADVLQTEINQVEMQLMEMKSRHRKLVRQAADAENSIQAKLASYTNSIRLLEEDVQKFLSVKPSGADAHPASQDGKQSMWELPSKRRNLDMAKEYWNQQRDSTVTERQQHEQEKVAYVEGAAMWKEAVTEVNGFERQLRTEMAALRPSSPNSQSAWEDQAEPGEGPSDGLKSLMNQIDVVIDSLEKKHEIAEGRGWKLLIAAIGAELDALKRGKQILSNVLGVTAEADVVDTNGQDLMKTDSGDEIRALDQSFMTTRPVGPASSVHEDEHDGPDEDLLFSKHHDTDTD</sequence>
<feature type="region of interest" description="Disordered" evidence="2">
    <location>
        <begin position="92"/>
        <end position="130"/>
    </location>
</feature>
<evidence type="ECO:0000313" key="3">
    <source>
        <dbReference type="EMBL" id="KAK4508245.1"/>
    </source>
</evidence>
<proteinExistence type="predicted"/>
<feature type="region of interest" description="Disordered" evidence="2">
    <location>
        <begin position="348"/>
        <end position="371"/>
    </location>
</feature>
<feature type="compositionally biased region" description="Basic and acidic residues" evidence="2">
    <location>
        <begin position="481"/>
        <end position="491"/>
    </location>
</feature>
<feature type="coiled-coil region" evidence="1">
    <location>
        <begin position="155"/>
        <end position="239"/>
    </location>
</feature>
<feature type="region of interest" description="Disordered" evidence="2">
    <location>
        <begin position="452"/>
        <end position="491"/>
    </location>
</feature>
<organism evidence="3 4">
    <name type="scientific">Zasmidium cellare</name>
    <name type="common">Wine cellar mold</name>
    <name type="synonym">Racodium cellare</name>
    <dbReference type="NCBI Taxonomy" id="395010"/>
    <lineage>
        <taxon>Eukaryota</taxon>
        <taxon>Fungi</taxon>
        <taxon>Dikarya</taxon>
        <taxon>Ascomycota</taxon>
        <taxon>Pezizomycotina</taxon>
        <taxon>Dothideomycetes</taxon>
        <taxon>Dothideomycetidae</taxon>
        <taxon>Mycosphaerellales</taxon>
        <taxon>Mycosphaerellaceae</taxon>
        <taxon>Zasmidium</taxon>
    </lineage>
</organism>
<evidence type="ECO:0000313" key="4">
    <source>
        <dbReference type="Proteomes" id="UP001305779"/>
    </source>
</evidence>
<gene>
    <name evidence="3" type="ORF">PRZ48_001983</name>
</gene>
<comment type="caution">
    <text evidence="3">The sequence shown here is derived from an EMBL/GenBank/DDBJ whole genome shotgun (WGS) entry which is preliminary data.</text>
</comment>